<reference evidence="2 3" key="1">
    <citation type="submission" date="2021-02" db="EMBL/GenBank/DDBJ databases">
        <title>Variation within the Batrachochytrium salamandrivorans European outbreak.</title>
        <authorList>
            <person name="Kelly M."/>
            <person name="Pasmans F."/>
            <person name="Shea T.P."/>
            <person name="Munoz J.F."/>
            <person name="Carranza S."/>
            <person name="Cuomo C.A."/>
            <person name="Martel A."/>
        </authorList>
    </citation>
    <scope>NUCLEOTIDE SEQUENCE [LARGE SCALE GENOMIC DNA]</scope>
    <source>
        <strain evidence="2 3">AMFP18/2</strain>
    </source>
</reference>
<protein>
    <recommendedName>
        <fullName evidence="4">ER-bound oxygenase mpaB/mpaB'/Rubber oxygenase catalytic domain-containing protein</fullName>
    </recommendedName>
</protein>
<evidence type="ECO:0000313" key="3">
    <source>
        <dbReference type="Proteomes" id="UP001648503"/>
    </source>
</evidence>
<name>A0ABQ8F6X8_9FUNG</name>
<feature type="transmembrane region" description="Helical" evidence="1">
    <location>
        <begin position="12"/>
        <end position="32"/>
    </location>
</feature>
<dbReference type="Proteomes" id="UP001648503">
    <property type="component" value="Unassembled WGS sequence"/>
</dbReference>
<sequence>MIEFYYDASELVQTVGALCMLFTTLYVCLVLATRFTRLDTISSIDFIDPSTLDPSDLSITTSDATFHPPVLAQAFKISHATRYFEFPVLFSRSMDLMLLKHLAMPSSLLYRALSPAMTDPATGESTVVDTVVCRLLDAGDLLMRELTERPLHSNRAWRVLHHMRSCIDAAPELDHSDIIYFLAGCVVEPVRIINMYGWRRVHQNEVNALLVTWRAIGLHLGVTDMPLTFDELLVYMEKYESSKIAYSDTGKQLFDATLRVWKKCVPPVWARGLSQLVATVLPVEFRRAVGLANPKVELEMSVRCALALRAWFVQWLTLARSTAAHRTPPHAASNGRFTPLFQLYDIGSDGYDIESLGKLK</sequence>
<keyword evidence="3" id="KW-1185">Reference proteome</keyword>
<keyword evidence="1" id="KW-0472">Membrane</keyword>
<dbReference type="PANTHER" id="PTHR36124">
    <property type="match status" value="1"/>
</dbReference>
<comment type="caution">
    <text evidence="2">The sequence shown here is derived from an EMBL/GenBank/DDBJ whole genome shotgun (WGS) entry which is preliminary data.</text>
</comment>
<keyword evidence="1" id="KW-1133">Transmembrane helix</keyword>
<organism evidence="2 3">
    <name type="scientific">Batrachochytrium salamandrivorans</name>
    <dbReference type="NCBI Taxonomy" id="1357716"/>
    <lineage>
        <taxon>Eukaryota</taxon>
        <taxon>Fungi</taxon>
        <taxon>Fungi incertae sedis</taxon>
        <taxon>Chytridiomycota</taxon>
        <taxon>Chytridiomycota incertae sedis</taxon>
        <taxon>Chytridiomycetes</taxon>
        <taxon>Rhizophydiales</taxon>
        <taxon>Rhizophydiales incertae sedis</taxon>
        <taxon>Batrachochytrium</taxon>
    </lineage>
</organism>
<proteinExistence type="predicted"/>
<dbReference type="InterPro" id="IPR046366">
    <property type="entry name" value="MPAB"/>
</dbReference>
<dbReference type="PANTHER" id="PTHR36124:SF1">
    <property type="entry name" value="ER-BOUND OXYGENASE MPAB_MPAB'_RUBBER OXYGENASE CATALYTIC DOMAIN-CONTAINING PROTEIN"/>
    <property type="match status" value="1"/>
</dbReference>
<keyword evidence="1" id="KW-0812">Transmembrane</keyword>
<dbReference type="EMBL" id="JAFCIX010000357">
    <property type="protein sequence ID" value="KAH6593283.1"/>
    <property type="molecule type" value="Genomic_DNA"/>
</dbReference>
<evidence type="ECO:0000256" key="1">
    <source>
        <dbReference type="SAM" id="Phobius"/>
    </source>
</evidence>
<accession>A0ABQ8F6X8</accession>
<evidence type="ECO:0000313" key="2">
    <source>
        <dbReference type="EMBL" id="KAH6593283.1"/>
    </source>
</evidence>
<evidence type="ECO:0008006" key="4">
    <source>
        <dbReference type="Google" id="ProtNLM"/>
    </source>
</evidence>
<gene>
    <name evidence="2" type="ORF">BASA50_007490</name>
</gene>